<dbReference type="GO" id="GO:0009432">
    <property type="term" value="P:SOS response"/>
    <property type="evidence" value="ECO:0007669"/>
    <property type="project" value="UniProtKB-UniRule"/>
</dbReference>
<evidence type="ECO:0000313" key="15">
    <source>
        <dbReference type="EMBL" id="KDR96385.1"/>
    </source>
</evidence>
<comment type="subcellular location">
    <subcellularLocation>
        <location evidence="1 12 13">Cytoplasm</location>
    </subcellularLocation>
</comment>
<dbReference type="eggNOG" id="COG1195">
    <property type="taxonomic scope" value="Bacteria"/>
</dbReference>
<protein>
    <recommendedName>
        <fullName evidence="3 12">DNA replication and repair protein RecF</fullName>
    </recommendedName>
</protein>
<dbReference type="PROSITE" id="PS00618">
    <property type="entry name" value="RECF_2"/>
    <property type="match status" value="1"/>
</dbReference>
<comment type="similarity">
    <text evidence="2 12 13">Belongs to the RecF family.</text>
</comment>
<keyword evidence="8 12" id="KW-0067">ATP-binding</keyword>
<reference evidence="15 16" key="1">
    <citation type="submission" date="2014-03" db="EMBL/GenBank/DDBJ databases">
        <title>Genome sequence of Clostridium litorale W6, DSM 5388.</title>
        <authorList>
            <person name="Poehlein A."/>
            <person name="Jagirdar A."/>
            <person name="Khonsari B."/>
            <person name="Chibani C.M."/>
            <person name="Gutierrez Gutierrez D.A."/>
            <person name="Davydova E."/>
            <person name="Alghaithi H.S."/>
            <person name="Nair K.P."/>
            <person name="Dhamotharan K."/>
            <person name="Chandran L."/>
            <person name="G W."/>
            <person name="Daniel R."/>
        </authorList>
    </citation>
    <scope>NUCLEOTIDE SEQUENCE [LARGE SCALE GENOMIC DNA]</scope>
    <source>
        <strain evidence="15 16">W6</strain>
    </source>
</reference>
<evidence type="ECO:0000256" key="5">
    <source>
        <dbReference type="ARBA" id="ARBA00022705"/>
    </source>
</evidence>
<accession>A0A069RJR4</accession>
<dbReference type="NCBIfam" id="TIGR00611">
    <property type="entry name" value="recf"/>
    <property type="match status" value="1"/>
</dbReference>
<evidence type="ECO:0000256" key="6">
    <source>
        <dbReference type="ARBA" id="ARBA00022741"/>
    </source>
</evidence>
<keyword evidence="10 12" id="KW-0234">DNA repair</keyword>
<dbReference type="InterPro" id="IPR001238">
    <property type="entry name" value="DNA-binding_RecF"/>
</dbReference>
<dbReference type="PANTHER" id="PTHR32182:SF0">
    <property type="entry name" value="DNA REPLICATION AND REPAIR PROTEIN RECF"/>
    <property type="match status" value="1"/>
</dbReference>
<evidence type="ECO:0000313" key="16">
    <source>
        <dbReference type="Proteomes" id="UP000027946"/>
    </source>
</evidence>
<dbReference type="CDD" id="cd03242">
    <property type="entry name" value="ABC_RecF"/>
    <property type="match status" value="1"/>
</dbReference>
<evidence type="ECO:0000256" key="10">
    <source>
        <dbReference type="ARBA" id="ARBA00023204"/>
    </source>
</evidence>
<dbReference type="GO" id="GO:0006302">
    <property type="term" value="P:double-strand break repair"/>
    <property type="evidence" value="ECO:0007669"/>
    <property type="project" value="TreeGrafter"/>
</dbReference>
<name>A0A069RJR4_PEPLI</name>
<feature type="binding site" evidence="12">
    <location>
        <begin position="30"/>
        <end position="37"/>
    </location>
    <ligand>
        <name>ATP</name>
        <dbReference type="ChEBI" id="CHEBI:30616"/>
    </ligand>
</feature>
<dbReference type="InterPro" id="IPR042174">
    <property type="entry name" value="RecF_2"/>
</dbReference>
<dbReference type="SUPFAM" id="SSF52540">
    <property type="entry name" value="P-loop containing nucleoside triphosphate hydrolases"/>
    <property type="match status" value="1"/>
</dbReference>
<dbReference type="GO" id="GO:0000731">
    <property type="term" value="P:DNA synthesis involved in DNA repair"/>
    <property type="evidence" value="ECO:0007669"/>
    <property type="project" value="TreeGrafter"/>
</dbReference>
<dbReference type="GO" id="GO:0005524">
    <property type="term" value="F:ATP binding"/>
    <property type="evidence" value="ECO:0007669"/>
    <property type="project" value="UniProtKB-UniRule"/>
</dbReference>
<keyword evidence="5 12" id="KW-0235">DNA replication</keyword>
<keyword evidence="9 12" id="KW-0238">DNA-binding</keyword>
<evidence type="ECO:0000256" key="3">
    <source>
        <dbReference type="ARBA" id="ARBA00020170"/>
    </source>
</evidence>
<evidence type="ECO:0000256" key="7">
    <source>
        <dbReference type="ARBA" id="ARBA00022763"/>
    </source>
</evidence>
<dbReference type="PANTHER" id="PTHR32182">
    <property type="entry name" value="DNA REPLICATION AND REPAIR PROTEIN RECF"/>
    <property type="match status" value="1"/>
</dbReference>
<evidence type="ECO:0000256" key="8">
    <source>
        <dbReference type="ARBA" id="ARBA00022840"/>
    </source>
</evidence>
<comment type="caution">
    <text evidence="15">The sequence shown here is derived from an EMBL/GenBank/DDBJ whole genome shotgun (WGS) entry which is preliminary data.</text>
</comment>
<dbReference type="HAMAP" id="MF_00365">
    <property type="entry name" value="RecF"/>
    <property type="match status" value="1"/>
</dbReference>
<evidence type="ECO:0000256" key="11">
    <source>
        <dbReference type="ARBA" id="ARBA00023236"/>
    </source>
</evidence>
<dbReference type="GO" id="GO:0005737">
    <property type="term" value="C:cytoplasm"/>
    <property type="evidence" value="ECO:0007669"/>
    <property type="project" value="UniProtKB-SubCell"/>
</dbReference>
<gene>
    <name evidence="12 15" type="primary">recF</name>
    <name evidence="15" type="ORF">CLIT_4c02230</name>
</gene>
<proteinExistence type="inferred from homology"/>
<evidence type="ECO:0000256" key="2">
    <source>
        <dbReference type="ARBA" id="ARBA00008016"/>
    </source>
</evidence>
<keyword evidence="16" id="KW-1185">Reference proteome</keyword>
<dbReference type="Proteomes" id="UP000027946">
    <property type="component" value="Unassembled WGS sequence"/>
</dbReference>
<evidence type="ECO:0000256" key="1">
    <source>
        <dbReference type="ARBA" id="ARBA00004496"/>
    </source>
</evidence>
<dbReference type="Pfam" id="PF02463">
    <property type="entry name" value="SMC_N"/>
    <property type="match status" value="1"/>
</dbReference>
<dbReference type="EMBL" id="JJMM01000004">
    <property type="protein sequence ID" value="KDR96385.1"/>
    <property type="molecule type" value="Genomic_DNA"/>
</dbReference>
<dbReference type="AlphaFoldDB" id="A0A069RJR4"/>
<dbReference type="InterPro" id="IPR018078">
    <property type="entry name" value="DNA-binding_RecF_CS"/>
</dbReference>
<sequence length="365" mass="41457">MKLESLKLLNFRNYSEMQVDFNPELNIIIGSNGHGKTNILEAIYFMSIGKSFRTSKDKEVINFKSDRGYISIAFGRGAQKGGIEMLIGKKGKAIKMNGISIQKISELFGAFNSVIFSPEDIRMLKDGPAERRKFMDREISQISPRYYHDLSAYNKLLSQRNSCLKNKNVDENLIDIYDIQICQYASRIYMARKRFVESLSEIAKGIHSKIVGKPESFEVEYLSQLKMGDGEPGEDEIASGLTILLKKSRRDDIQRGNTRYGPHKDDIKIVVNSIDVRTYGSQGQQRTASISLKLSELELIKKETGEYPVLLLDDVLSELDEKRQKSLIDSLGGIQTFVTTAEESHIKIFEGYDMSVYRVKEGRIT</sequence>
<dbReference type="Gene3D" id="3.40.50.300">
    <property type="entry name" value="P-loop containing nucleotide triphosphate hydrolases"/>
    <property type="match status" value="1"/>
</dbReference>
<dbReference type="GO" id="GO:0006260">
    <property type="term" value="P:DNA replication"/>
    <property type="evidence" value="ECO:0007669"/>
    <property type="project" value="UniProtKB-UniRule"/>
</dbReference>
<keyword evidence="7 12" id="KW-0227">DNA damage</keyword>
<keyword evidence="4 12" id="KW-0963">Cytoplasm</keyword>
<keyword evidence="11 12" id="KW-0742">SOS response</keyword>
<comment type="function">
    <text evidence="12 13">The RecF protein is involved in DNA metabolism; it is required for DNA replication and normal SOS inducibility. RecF binds preferentially to single-stranded, linear DNA. It also seems to bind ATP.</text>
</comment>
<dbReference type="InterPro" id="IPR003395">
    <property type="entry name" value="RecF/RecN/SMC_N"/>
</dbReference>
<evidence type="ECO:0000256" key="9">
    <source>
        <dbReference type="ARBA" id="ARBA00023125"/>
    </source>
</evidence>
<feature type="domain" description="RecF/RecN/SMC N-terminal" evidence="14">
    <location>
        <begin position="3"/>
        <end position="349"/>
    </location>
</feature>
<dbReference type="GO" id="GO:0003697">
    <property type="term" value="F:single-stranded DNA binding"/>
    <property type="evidence" value="ECO:0007669"/>
    <property type="project" value="UniProtKB-UniRule"/>
</dbReference>
<evidence type="ECO:0000259" key="14">
    <source>
        <dbReference type="Pfam" id="PF02463"/>
    </source>
</evidence>
<evidence type="ECO:0000256" key="12">
    <source>
        <dbReference type="HAMAP-Rule" id="MF_00365"/>
    </source>
</evidence>
<evidence type="ECO:0000256" key="4">
    <source>
        <dbReference type="ARBA" id="ARBA00022490"/>
    </source>
</evidence>
<keyword evidence="6 12" id="KW-0547">Nucleotide-binding</keyword>
<dbReference type="InterPro" id="IPR027417">
    <property type="entry name" value="P-loop_NTPase"/>
</dbReference>
<dbReference type="STRING" id="1121324.CLIT_4c02230"/>
<evidence type="ECO:0000256" key="13">
    <source>
        <dbReference type="RuleBase" id="RU000578"/>
    </source>
</evidence>
<organism evidence="15 16">
    <name type="scientific">Peptoclostridium litorale DSM 5388</name>
    <dbReference type="NCBI Taxonomy" id="1121324"/>
    <lineage>
        <taxon>Bacteria</taxon>
        <taxon>Bacillati</taxon>
        <taxon>Bacillota</taxon>
        <taxon>Clostridia</taxon>
        <taxon>Peptostreptococcales</taxon>
        <taxon>Peptoclostridiaceae</taxon>
        <taxon>Peptoclostridium</taxon>
    </lineage>
</organism>
<dbReference type="RefSeq" id="WP_038262303.1">
    <property type="nucleotide sequence ID" value="NZ_FSRH01000013.1"/>
</dbReference>
<dbReference type="Gene3D" id="1.20.1050.90">
    <property type="entry name" value="RecF/RecN/SMC, N-terminal domain"/>
    <property type="match status" value="1"/>
</dbReference>